<evidence type="ECO:0000313" key="5">
    <source>
        <dbReference type="EMBL" id="PTR14952.1"/>
    </source>
</evidence>
<dbReference type="PANTHER" id="PTHR30023:SF0">
    <property type="entry name" value="PENICILLIN-SENSITIVE CARBOXYPEPTIDASE A"/>
    <property type="match status" value="1"/>
</dbReference>
<dbReference type="Gene3D" id="3.50.80.20">
    <property type="entry name" value="D-Ala-D-Ala carboxypeptidase C, peptidase S13"/>
    <property type="match status" value="1"/>
</dbReference>
<dbReference type="RefSeq" id="WP_108221607.1">
    <property type="nucleotide sequence ID" value="NZ_CP090021.1"/>
</dbReference>
<feature type="chain" id="PRO_5015617628" evidence="4">
    <location>
        <begin position="23"/>
        <end position="485"/>
    </location>
</feature>
<keyword evidence="5" id="KW-0645">Protease</keyword>
<dbReference type="GO" id="GO:0006508">
    <property type="term" value="P:proteolysis"/>
    <property type="evidence" value="ECO:0007669"/>
    <property type="project" value="InterPro"/>
</dbReference>
<feature type="signal peptide" evidence="4">
    <location>
        <begin position="1"/>
        <end position="22"/>
    </location>
</feature>
<reference evidence="5 6" key="1">
    <citation type="submission" date="2018-04" db="EMBL/GenBank/DDBJ databases">
        <title>Genomic Encyclopedia of Type Strains, Phase III (KMG-III): the genomes of soil and plant-associated and newly described type strains.</title>
        <authorList>
            <person name="Whitman W."/>
        </authorList>
    </citation>
    <scope>NUCLEOTIDE SEQUENCE [LARGE SCALE GENOMIC DNA]</scope>
    <source>
        <strain evidence="5 6">KA25</strain>
    </source>
</reference>
<accession>A0A2T5JXS3</accession>
<gene>
    <name evidence="5" type="ORF">C8J28_11596</name>
</gene>
<keyword evidence="2" id="KW-0378">Hydrolase</keyword>
<feature type="region of interest" description="Disordered" evidence="3">
    <location>
        <begin position="21"/>
        <end position="40"/>
    </location>
</feature>
<dbReference type="GO" id="GO:0004185">
    <property type="term" value="F:serine-type carboxypeptidase activity"/>
    <property type="evidence" value="ECO:0007669"/>
    <property type="project" value="InterPro"/>
</dbReference>
<comment type="caution">
    <text evidence="5">The sequence shown here is derived from an EMBL/GenBank/DDBJ whole genome shotgun (WGS) entry which is preliminary data.</text>
</comment>
<evidence type="ECO:0000313" key="6">
    <source>
        <dbReference type="Proteomes" id="UP000244060"/>
    </source>
</evidence>
<proteinExistence type="inferred from homology"/>
<protein>
    <submittedName>
        <fullName evidence="5">D-alanyl-D-alanine carboxypeptidase/D-alanyl-D-alanine-endopeptidase (Penicillin-binding protein 4)</fullName>
    </submittedName>
</protein>
<evidence type="ECO:0000256" key="3">
    <source>
        <dbReference type="SAM" id="MobiDB-lite"/>
    </source>
</evidence>
<keyword evidence="6" id="KW-1185">Reference proteome</keyword>
<dbReference type="GO" id="GO:0000270">
    <property type="term" value="P:peptidoglycan metabolic process"/>
    <property type="evidence" value="ECO:0007669"/>
    <property type="project" value="TreeGrafter"/>
</dbReference>
<dbReference type="PRINTS" id="PR00922">
    <property type="entry name" value="DADACBPTASE3"/>
</dbReference>
<comment type="similarity">
    <text evidence="1">Belongs to the peptidase S13 family.</text>
</comment>
<dbReference type="Gene3D" id="3.40.710.10">
    <property type="entry name" value="DD-peptidase/beta-lactamase superfamily"/>
    <property type="match status" value="2"/>
</dbReference>
<dbReference type="PANTHER" id="PTHR30023">
    <property type="entry name" value="D-ALANYL-D-ALANINE CARBOXYPEPTIDASE"/>
    <property type="match status" value="1"/>
</dbReference>
<dbReference type="InterPro" id="IPR000667">
    <property type="entry name" value="Peptidase_S13"/>
</dbReference>
<keyword evidence="4" id="KW-0732">Signal</keyword>
<evidence type="ECO:0000256" key="4">
    <source>
        <dbReference type="SAM" id="SignalP"/>
    </source>
</evidence>
<evidence type="ECO:0000256" key="1">
    <source>
        <dbReference type="ARBA" id="ARBA00006096"/>
    </source>
</evidence>
<dbReference type="AlphaFoldDB" id="A0A2T5JXS3"/>
<dbReference type="Pfam" id="PF02113">
    <property type="entry name" value="Peptidase_S13"/>
    <property type="match status" value="1"/>
</dbReference>
<dbReference type="SUPFAM" id="SSF56601">
    <property type="entry name" value="beta-lactamase/transpeptidase-like"/>
    <property type="match status" value="1"/>
</dbReference>
<dbReference type="InterPro" id="IPR012338">
    <property type="entry name" value="Beta-lactam/transpept-like"/>
</dbReference>
<sequence>MTVSRRWLLAALLAGAATPALPDAPLTSPRPPRRGFIEPPPDADSLIARASLGGAVAFAVADAATGELLEARNAALRLPPASTAKAITALYALETLGADFRFATRLLATGPVRDGIVQGDLVLSGAGDPTLSTDALGDMAAKLHASGVRGVTGRYIADASALPAVPLIDPEQPAHVGYNPALSGLNLNFNRVHFEWRRAKTGWSVTMDARAERFVPQVAMARMEVVTRDLPIYTYAGDQGSDSWTVASSALGKAGSRWLPVRHPETYTAEVFQTLARAQGITLPDAQIVRVRPEGTSLVEWQSQPLREILRDMLKFSTNITAEAVGLAASGAPSLGQSAAAMSAWVNGRFGLSTAFQDHSGLGGGSLVSARDMVTALLAAEREGLGLREILKRTDLVDPGGARTRRPPIAVAAKTGTLNFVSGLAGIARAEGGRDLVFAIYCADRARRSALPMDARERPPGGSEWLGRARGLQRALIERWAALPA</sequence>
<dbReference type="EMBL" id="QAOT01000015">
    <property type="protein sequence ID" value="PTR14952.1"/>
    <property type="molecule type" value="Genomic_DNA"/>
</dbReference>
<dbReference type="OrthoDB" id="5372081at2"/>
<keyword evidence="5" id="KW-0121">Carboxypeptidase</keyword>
<dbReference type="Proteomes" id="UP000244060">
    <property type="component" value="Unassembled WGS sequence"/>
</dbReference>
<dbReference type="NCBIfam" id="TIGR00666">
    <property type="entry name" value="PBP4"/>
    <property type="match status" value="1"/>
</dbReference>
<name>A0A2T5JXS3_9RHOB</name>
<organism evidence="5 6">
    <name type="scientific">Cereibacter azotoformans</name>
    <dbReference type="NCBI Taxonomy" id="43057"/>
    <lineage>
        <taxon>Bacteria</taxon>
        <taxon>Pseudomonadati</taxon>
        <taxon>Pseudomonadota</taxon>
        <taxon>Alphaproteobacteria</taxon>
        <taxon>Rhodobacterales</taxon>
        <taxon>Paracoccaceae</taxon>
        <taxon>Cereibacter</taxon>
    </lineage>
</organism>
<evidence type="ECO:0000256" key="2">
    <source>
        <dbReference type="ARBA" id="ARBA00022801"/>
    </source>
</evidence>